<evidence type="ECO:0000313" key="13">
    <source>
        <dbReference type="Proteomes" id="UP000249799"/>
    </source>
</evidence>
<evidence type="ECO:0000256" key="4">
    <source>
        <dbReference type="ARBA" id="ARBA00022670"/>
    </source>
</evidence>
<evidence type="ECO:0000256" key="9">
    <source>
        <dbReference type="ARBA" id="ARBA00022989"/>
    </source>
</evidence>
<keyword evidence="6" id="KW-0479">Metal-binding</keyword>
<evidence type="ECO:0000313" key="12">
    <source>
        <dbReference type="EMBL" id="AWV87829.1"/>
    </source>
</evidence>
<comment type="subcellular location">
    <subcellularLocation>
        <location evidence="2">Membrane</location>
        <topology evidence="2">Multi-pass membrane protein</topology>
    </subcellularLocation>
</comment>
<keyword evidence="5" id="KW-0812">Transmembrane</keyword>
<evidence type="ECO:0000256" key="2">
    <source>
        <dbReference type="ARBA" id="ARBA00004141"/>
    </source>
</evidence>
<accession>A0A2Z4FG08</accession>
<evidence type="ECO:0000256" key="6">
    <source>
        <dbReference type="ARBA" id="ARBA00022723"/>
    </source>
</evidence>
<evidence type="ECO:0000256" key="10">
    <source>
        <dbReference type="ARBA" id="ARBA00023049"/>
    </source>
</evidence>
<dbReference type="GO" id="GO:0008237">
    <property type="term" value="F:metallopeptidase activity"/>
    <property type="evidence" value="ECO:0007669"/>
    <property type="project" value="UniProtKB-KW"/>
</dbReference>
<comment type="similarity">
    <text evidence="3">Belongs to the peptidase M50B family.</text>
</comment>
<keyword evidence="9" id="KW-1133">Transmembrane helix</keyword>
<dbReference type="GO" id="GO:0006508">
    <property type="term" value="P:proteolysis"/>
    <property type="evidence" value="ECO:0007669"/>
    <property type="project" value="UniProtKB-KW"/>
</dbReference>
<keyword evidence="10" id="KW-0482">Metalloprotease</keyword>
<dbReference type="RefSeq" id="WP_111331042.1">
    <property type="nucleotide sequence ID" value="NZ_CP030032.1"/>
</dbReference>
<keyword evidence="4" id="KW-0645">Protease</keyword>
<evidence type="ECO:0000256" key="11">
    <source>
        <dbReference type="ARBA" id="ARBA00023136"/>
    </source>
</evidence>
<protein>
    <submittedName>
        <fullName evidence="12">Uncharacterized protein</fullName>
    </submittedName>
</protein>
<dbReference type="GO" id="GO:0046872">
    <property type="term" value="F:metal ion binding"/>
    <property type="evidence" value="ECO:0007669"/>
    <property type="project" value="UniProtKB-KW"/>
</dbReference>
<organism evidence="12 13">
    <name type="scientific">Bradymonas sediminis</name>
    <dbReference type="NCBI Taxonomy" id="1548548"/>
    <lineage>
        <taxon>Bacteria</taxon>
        <taxon>Deltaproteobacteria</taxon>
        <taxon>Bradymonadales</taxon>
        <taxon>Bradymonadaceae</taxon>
        <taxon>Bradymonas</taxon>
    </lineage>
</organism>
<keyword evidence="8" id="KW-0862">Zinc</keyword>
<keyword evidence="7" id="KW-0378">Hydrolase</keyword>
<comment type="cofactor">
    <cofactor evidence="1">
        <name>Zn(2+)</name>
        <dbReference type="ChEBI" id="CHEBI:29105"/>
    </cofactor>
</comment>
<evidence type="ECO:0000256" key="3">
    <source>
        <dbReference type="ARBA" id="ARBA00007931"/>
    </source>
</evidence>
<keyword evidence="13" id="KW-1185">Reference proteome</keyword>
<dbReference type="OrthoDB" id="166377at2"/>
<reference evidence="12 13" key="1">
    <citation type="submission" date="2018-06" db="EMBL/GenBank/DDBJ databases">
        <title>Lujinxingia sediminis gen. nov. sp. nov., a new facultative anaerobic member of the class Deltaproteobacteria, and proposal of Lujinxingaceae fam. nov.</title>
        <authorList>
            <person name="Guo L.-Y."/>
            <person name="Li C.-M."/>
            <person name="Wang S."/>
            <person name="Du Z.-J."/>
        </authorList>
    </citation>
    <scope>NUCLEOTIDE SEQUENCE [LARGE SCALE GENOMIC DNA]</scope>
    <source>
        <strain evidence="12 13">FA350</strain>
    </source>
</reference>
<dbReference type="KEGG" id="bsed:DN745_00160"/>
<dbReference type="Pfam" id="PF02163">
    <property type="entry name" value="Peptidase_M50"/>
    <property type="match status" value="1"/>
</dbReference>
<evidence type="ECO:0000256" key="1">
    <source>
        <dbReference type="ARBA" id="ARBA00001947"/>
    </source>
</evidence>
<gene>
    <name evidence="12" type="ORF">DN745_00160</name>
</gene>
<keyword evidence="11" id="KW-0472">Membrane</keyword>
<proteinExistence type="inferred from homology"/>
<dbReference type="GO" id="GO:0016020">
    <property type="term" value="C:membrane"/>
    <property type="evidence" value="ECO:0007669"/>
    <property type="project" value="UniProtKB-SubCell"/>
</dbReference>
<dbReference type="AlphaFoldDB" id="A0A2Z4FG08"/>
<sequence length="234" mass="25179">MFGNSSKSWKLFSVFGHQIYVTPFFLLLIALFSFSGLEAGGGAQAFQRVLIWAPVLTIGILIHEFGHAFALQGFGYGASRIELQGFGGVTMNRRGGVRPPGKSILISLAGPVASALLGLASFVVLVVAGDAISAQSFWGELLWTMMAVNFFWAVFNMLPINPMDGGHIVLHALRWGLKDSRKAVRYSAISSLVVLGLSIAGAMALGYGGIGLLWIIMLGAMFGMQNWQMYQATK</sequence>
<dbReference type="Proteomes" id="UP000249799">
    <property type="component" value="Chromosome"/>
</dbReference>
<dbReference type="EMBL" id="CP030032">
    <property type="protein sequence ID" value="AWV87829.1"/>
    <property type="molecule type" value="Genomic_DNA"/>
</dbReference>
<evidence type="ECO:0000256" key="5">
    <source>
        <dbReference type="ARBA" id="ARBA00022692"/>
    </source>
</evidence>
<evidence type="ECO:0000256" key="7">
    <source>
        <dbReference type="ARBA" id="ARBA00022801"/>
    </source>
</evidence>
<dbReference type="PANTHER" id="PTHR39188:SF3">
    <property type="entry name" value="STAGE IV SPORULATION PROTEIN FB"/>
    <property type="match status" value="1"/>
</dbReference>
<evidence type="ECO:0000256" key="8">
    <source>
        <dbReference type="ARBA" id="ARBA00022833"/>
    </source>
</evidence>
<name>A0A2Z4FG08_9DELT</name>
<dbReference type="InterPro" id="IPR008915">
    <property type="entry name" value="Peptidase_M50"/>
</dbReference>
<dbReference type="PANTHER" id="PTHR39188">
    <property type="entry name" value="MEMBRANE-ASSOCIATED ZINC METALLOPROTEASE M50B"/>
    <property type="match status" value="1"/>
</dbReference>